<dbReference type="EMBL" id="JAFCMP010000525">
    <property type="protein sequence ID" value="KAG5177374.1"/>
    <property type="molecule type" value="Genomic_DNA"/>
</dbReference>
<comment type="catalytic activity">
    <reaction evidence="8">
        <text>L-seryl-[protein] + ATP = O-phospho-L-seryl-[protein] + ADP + H(+)</text>
        <dbReference type="Rhea" id="RHEA:17989"/>
        <dbReference type="Rhea" id="RHEA-COMP:9863"/>
        <dbReference type="Rhea" id="RHEA-COMP:11604"/>
        <dbReference type="ChEBI" id="CHEBI:15378"/>
        <dbReference type="ChEBI" id="CHEBI:29999"/>
        <dbReference type="ChEBI" id="CHEBI:30616"/>
        <dbReference type="ChEBI" id="CHEBI:83421"/>
        <dbReference type="ChEBI" id="CHEBI:456216"/>
        <dbReference type="EC" id="2.7.11.1"/>
    </reaction>
</comment>
<accession>A0A835YLD2</accession>
<keyword evidence="13" id="KW-1185">Reference proteome</keyword>
<evidence type="ECO:0000256" key="3">
    <source>
        <dbReference type="ARBA" id="ARBA00022679"/>
    </source>
</evidence>
<name>A0A835YLD2_9STRA</name>
<keyword evidence="5 12" id="KW-0418">Kinase</keyword>
<comment type="catalytic activity">
    <reaction evidence="7">
        <text>L-threonyl-[protein] + ATP = O-phospho-L-threonyl-[protein] + ADP + H(+)</text>
        <dbReference type="Rhea" id="RHEA:46608"/>
        <dbReference type="Rhea" id="RHEA-COMP:11060"/>
        <dbReference type="Rhea" id="RHEA-COMP:11605"/>
        <dbReference type="ChEBI" id="CHEBI:15378"/>
        <dbReference type="ChEBI" id="CHEBI:30013"/>
        <dbReference type="ChEBI" id="CHEBI:30616"/>
        <dbReference type="ChEBI" id="CHEBI:61977"/>
        <dbReference type="ChEBI" id="CHEBI:456216"/>
        <dbReference type="EC" id="2.7.11.1"/>
    </reaction>
</comment>
<organism evidence="12 13">
    <name type="scientific">Tribonema minus</name>
    <dbReference type="NCBI Taxonomy" id="303371"/>
    <lineage>
        <taxon>Eukaryota</taxon>
        <taxon>Sar</taxon>
        <taxon>Stramenopiles</taxon>
        <taxon>Ochrophyta</taxon>
        <taxon>PX clade</taxon>
        <taxon>Xanthophyceae</taxon>
        <taxon>Tribonematales</taxon>
        <taxon>Tribonemataceae</taxon>
        <taxon>Tribonema</taxon>
    </lineage>
</organism>
<evidence type="ECO:0000313" key="12">
    <source>
        <dbReference type="EMBL" id="KAG5177374.1"/>
    </source>
</evidence>
<dbReference type="PANTHER" id="PTHR44899">
    <property type="entry name" value="CAMK FAMILY PROTEIN KINASE"/>
    <property type="match status" value="1"/>
</dbReference>
<evidence type="ECO:0000259" key="11">
    <source>
        <dbReference type="PROSITE" id="PS50011"/>
    </source>
</evidence>
<sequence length="249" mass="27245">MRVLGRGAFGAVTLVKDIRDSRLYAIKTLPWGDREDLRTAALAEVSLMRQLRHPFLVTLVDAFISVDGRLVCLAMTYCESGDLAKVIEHARKRSAPLAEKQVVSWFCQACLGIAHLHARHQLLHRDIKPANLLLTESSRLLRIGDFGLAKTLGSHGQTVKTEVGTPYYTSPEMCSGAAYGYPSDVWSLGVVLHEMLALDVPFRGRDTVELVSRVACAAPPALPARYGTEVRDERRALCCTAAVCAGSAR</sequence>
<keyword evidence="2 10" id="KW-0723">Serine/threonine-protein kinase</keyword>
<dbReference type="OrthoDB" id="248923at2759"/>
<evidence type="ECO:0000256" key="8">
    <source>
        <dbReference type="ARBA" id="ARBA00048679"/>
    </source>
</evidence>
<dbReference type="GO" id="GO:0004674">
    <property type="term" value="F:protein serine/threonine kinase activity"/>
    <property type="evidence" value="ECO:0007669"/>
    <property type="project" value="UniProtKB-KW"/>
</dbReference>
<dbReference type="InterPro" id="IPR051131">
    <property type="entry name" value="NEK_Ser/Thr_kinase_NIMA"/>
</dbReference>
<keyword evidence="3" id="KW-0808">Transferase</keyword>
<feature type="domain" description="Protein kinase" evidence="11">
    <location>
        <begin position="1"/>
        <end position="249"/>
    </location>
</feature>
<dbReference type="PROSITE" id="PS00107">
    <property type="entry name" value="PROTEIN_KINASE_ATP"/>
    <property type="match status" value="1"/>
</dbReference>
<protein>
    <recommendedName>
        <fullName evidence="1">non-specific serine/threonine protein kinase</fullName>
        <ecNumber evidence="1">2.7.11.1</ecNumber>
    </recommendedName>
</protein>
<dbReference type="InterPro" id="IPR011009">
    <property type="entry name" value="Kinase-like_dom_sf"/>
</dbReference>
<keyword evidence="6 9" id="KW-0067">ATP-binding</keyword>
<dbReference type="Proteomes" id="UP000664859">
    <property type="component" value="Unassembled WGS sequence"/>
</dbReference>
<dbReference type="InterPro" id="IPR000719">
    <property type="entry name" value="Prot_kinase_dom"/>
</dbReference>
<dbReference type="SUPFAM" id="SSF56112">
    <property type="entry name" value="Protein kinase-like (PK-like)"/>
    <property type="match status" value="1"/>
</dbReference>
<dbReference type="InterPro" id="IPR017441">
    <property type="entry name" value="Protein_kinase_ATP_BS"/>
</dbReference>
<evidence type="ECO:0000256" key="6">
    <source>
        <dbReference type="ARBA" id="ARBA00022840"/>
    </source>
</evidence>
<dbReference type="PROSITE" id="PS00108">
    <property type="entry name" value="PROTEIN_KINASE_ST"/>
    <property type="match status" value="1"/>
</dbReference>
<dbReference type="AlphaFoldDB" id="A0A835YLD2"/>
<dbReference type="InterPro" id="IPR008271">
    <property type="entry name" value="Ser/Thr_kinase_AS"/>
</dbReference>
<feature type="binding site" evidence="9">
    <location>
        <position position="27"/>
    </location>
    <ligand>
        <name>ATP</name>
        <dbReference type="ChEBI" id="CHEBI:30616"/>
    </ligand>
</feature>
<evidence type="ECO:0000256" key="4">
    <source>
        <dbReference type="ARBA" id="ARBA00022741"/>
    </source>
</evidence>
<evidence type="ECO:0000256" key="5">
    <source>
        <dbReference type="ARBA" id="ARBA00022777"/>
    </source>
</evidence>
<dbReference type="Gene3D" id="1.10.510.10">
    <property type="entry name" value="Transferase(Phosphotransferase) domain 1"/>
    <property type="match status" value="1"/>
</dbReference>
<evidence type="ECO:0000256" key="2">
    <source>
        <dbReference type="ARBA" id="ARBA00022527"/>
    </source>
</evidence>
<evidence type="ECO:0000256" key="1">
    <source>
        <dbReference type="ARBA" id="ARBA00012513"/>
    </source>
</evidence>
<dbReference type="PROSITE" id="PS50011">
    <property type="entry name" value="PROTEIN_KINASE_DOM"/>
    <property type="match status" value="1"/>
</dbReference>
<evidence type="ECO:0000256" key="9">
    <source>
        <dbReference type="PROSITE-ProRule" id="PRU10141"/>
    </source>
</evidence>
<reference evidence="12" key="1">
    <citation type="submission" date="2021-02" db="EMBL/GenBank/DDBJ databases">
        <title>First Annotated Genome of the Yellow-green Alga Tribonema minus.</title>
        <authorList>
            <person name="Mahan K.M."/>
        </authorList>
    </citation>
    <scope>NUCLEOTIDE SEQUENCE</scope>
    <source>
        <strain evidence="12">UTEX B ZZ1240</strain>
    </source>
</reference>
<comment type="similarity">
    <text evidence="10">Belongs to the protein kinase superfamily.</text>
</comment>
<dbReference type="Pfam" id="PF00069">
    <property type="entry name" value="Pkinase"/>
    <property type="match status" value="1"/>
</dbReference>
<proteinExistence type="inferred from homology"/>
<dbReference type="EC" id="2.7.11.1" evidence="1"/>
<gene>
    <name evidence="12" type="ORF">JKP88DRAFT_256666</name>
</gene>
<keyword evidence="4 9" id="KW-0547">Nucleotide-binding</keyword>
<comment type="caution">
    <text evidence="12">The sequence shown here is derived from an EMBL/GenBank/DDBJ whole genome shotgun (WGS) entry which is preliminary data.</text>
</comment>
<dbReference type="SMART" id="SM00220">
    <property type="entry name" value="S_TKc"/>
    <property type="match status" value="1"/>
</dbReference>
<dbReference type="PANTHER" id="PTHR44899:SF3">
    <property type="entry name" value="SERINE_THREONINE-PROTEIN KINASE NEK1"/>
    <property type="match status" value="1"/>
</dbReference>
<dbReference type="GO" id="GO:0005524">
    <property type="term" value="F:ATP binding"/>
    <property type="evidence" value="ECO:0007669"/>
    <property type="project" value="UniProtKB-UniRule"/>
</dbReference>
<evidence type="ECO:0000256" key="10">
    <source>
        <dbReference type="RuleBase" id="RU000304"/>
    </source>
</evidence>
<evidence type="ECO:0000256" key="7">
    <source>
        <dbReference type="ARBA" id="ARBA00047899"/>
    </source>
</evidence>
<evidence type="ECO:0000313" key="13">
    <source>
        <dbReference type="Proteomes" id="UP000664859"/>
    </source>
</evidence>